<dbReference type="RefSeq" id="WP_091737463.1">
    <property type="nucleotide sequence ID" value="NZ_FNNQ01000004.1"/>
</dbReference>
<evidence type="ECO:0000256" key="2">
    <source>
        <dbReference type="SAM" id="SignalP"/>
    </source>
</evidence>
<feature type="signal peptide" evidence="2">
    <location>
        <begin position="1"/>
        <end position="31"/>
    </location>
</feature>
<evidence type="ECO:0000313" key="3">
    <source>
        <dbReference type="EMBL" id="SDW56810.1"/>
    </source>
</evidence>
<keyword evidence="4" id="KW-1185">Reference proteome</keyword>
<reference evidence="3 4" key="1">
    <citation type="submission" date="2016-10" db="EMBL/GenBank/DDBJ databases">
        <authorList>
            <person name="de Groot N.N."/>
        </authorList>
    </citation>
    <scope>NUCLEOTIDE SEQUENCE [LARGE SCALE GENOMIC DNA]</scope>
    <source>
        <strain evidence="3 4">DSM 45610</strain>
    </source>
</reference>
<keyword evidence="2" id="KW-0732">Signal</keyword>
<accession>A0A1H2UL73</accession>
<protein>
    <submittedName>
        <fullName evidence="3">Uncharacterized protein</fullName>
    </submittedName>
</protein>
<dbReference type="OrthoDB" id="2914047at2"/>
<organism evidence="3 4">
    <name type="scientific">Marininema mesophilum</name>
    <dbReference type="NCBI Taxonomy" id="1048340"/>
    <lineage>
        <taxon>Bacteria</taxon>
        <taxon>Bacillati</taxon>
        <taxon>Bacillota</taxon>
        <taxon>Bacilli</taxon>
        <taxon>Bacillales</taxon>
        <taxon>Thermoactinomycetaceae</taxon>
        <taxon>Marininema</taxon>
    </lineage>
</organism>
<dbReference type="AlphaFoldDB" id="A0A1H2UL73"/>
<evidence type="ECO:0000313" key="4">
    <source>
        <dbReference type="Proteomes" id="UP000198534"/>
    </source>
</evidence>
<name>A0A1H2UL73_9BACL</name>
<dbReference type="Gene3D" id="2.170.15.10">
    <property type="entry name" value="Proaerolysin, chain A, domain 3"/>
    <property type="match status" value="1"/>
</dbReference>
<feature type="region of interest" description="Disordered" evidence="1">
    <location>
        <begin position="55"/>
        <end position="74"/>
    </location>
</feature>
<sequence length="347" mass="37864">MQNVKRKVFTGALALLLAASVSAGASSKAFAAQDGKGKLPEKYIQGYLVKDGKKTPVYSDSNKQKSDSKIPMSAEDGTSEYAANYPTLSADPYAPAPQKGNTTTESAEIGNILYFDGEGSINSDKDGTITGKYYLEKKPDGNVEMGLYDPETLKLHPSPLNAVRIAIGEEEMVKKYGAAFAWSKAFDGTSKLKRETQFNLVKTSTADKAVTYNFKEDITHGVQTSDMFSFAFTVGYKFSVQEGVPGVAQATEEISSSLTETYQHNISVTDQKTTSESFTSPAVNNPDYKYPVYRGAGYQLKSTYTIIPGSGLSQLMKDFSELGDLAKKQYQYNDDEMYFPLTPGSHI</sequence>
<proteinExistence type="predicted"/>
<feature type="chain" id="PRO_5011467485" evidence="2">
    <location>
        <begin position="32"/>
        <end position="347"/>
    </location>
</feature>
<dbReference type="Proteomes" id="UP000198534">
    <property type="component" value="Unassembled WGS sequence"/>
</dbReference>
<dbReference type="EMBL" id="FNNQ01000004">
    <property type="protein sequence ID" value="SDW56810.1"/>
    <property type="molecule type" value="Genomic_DNA"/>
</dbReference>
<evidence type="ECO:0000256" key="1">
    <source>
        <dbReference type="SAM" id="MobiDB-lite"/>
    </source>
</evidence>
<gene>
    <name evidence="3" type="ORF">SAMN05444487_104140</name>
</gene>